<dbReference type="InterPro" id="IPR043160">
    <property type="entry name" value="Dynein_C_barrel"/>
</dbReference>
<dbReference type="FunFam" id="1.10.8.1220:FF:000001">
    <property type="entry name" value="Dynein axonemal heavy chain 5"/>
    <property type="match status" value="1"/>
</dbReference>
<dbReference type="Gene3D" id="3.20.180.20">
    <property type="entry name" value="Dynein heavy chain, N-terminal domain 2"/>
    <property type="match status" value="1"/>
</dbReference>
<comment type="caution">
    <text evidence="19">The sequence shown here is derived from an EMBL/GenBank/DDBJ whole genome shotgun (WGS) entry which is preliminary data.</text>
</comment>
<evidence type="ECO:0000256" key="7">
    <source>
        <dbReference type="ARBA" id="ARBA00022741"/>
    </source>
</evidence>
<evidence type="ECO:0000256" key="1">
    <source>
        <dbReference type="ARBA" id="ARBA00004230"/>
    </source>
</evidence>
<keyword evidence="14" id="KW-0206">Cytoskeleton</keyword>
<dbReference type="Gene3D" id="6.10.140.1060">
    <property type="match status" value="1"/>
</dbReference>
<evidence type="ECO:0000256" key="6">
    <source>
        <dbReference type="ARBA" id="ARBA00022737"/>
    </source>
</evidence>
<evidence type="ECO:0000256" key="4">
    <source>
        <dbReference type="ARBA" id="ARBA00022490"/>
    </source>
</evidence>
<feature type="coiled-coil region" evidence="16">
    <location>
        <begin position="2627"/>
        <end position="2661"/>
    </location>
</feature>
<dbReference type="Pfam" id="PF12780">
    <property type="entry name" value="AAA_8"/>
    <property type="match status" value="1"/>
</dbReference>
<dbReference type="SUPFAM" id="SSF52540">
    <property type="entry name" value="P-loop containing nucleoside triphosphate hydrolases"/>
    <property type="match status" value="4"/>
</dbReference>
<dbReference type="InterPro" id="IPR024743">
    <property type="entry name" value="Dynein_HC_stalk"/>
</dbReference>
<dbReference type="Gene3D" id="1.10.472.130">
    <property type="match status" value="1"/>
</dbReference>
<evidence type="ECO:0000256" key="10">
    <source>
        <dbReference type="ARBA" id="ARBA00023017"/>
    </source>
</evidence>
<dbReference type="FunFam" id="1.10.8.720:FF:000001">
    <property type="entry name" value="dynein heavy chain 7, axonemal"/>
    <property type="match status" value="1"/>
</dbReference>
<evidence type="ECO:0000256" key="5">
    <source>
        <dbReference type="ARBA" id="ARBA00022701"/>
    </source>
</evidence>
<comment type="subcellular location">
    <subcellularLocation>
        <location evidence="1">Cell projection</location>
        <location evidence="1">Cilium</location>
        <location evidence="1">Flagellum</location>
    </subcellularLocation>
    <subcellularLocation>
        <location evidence="2">Cytoplasm</location>
        <location evidence="2">Cytoskeleton</location>
        <location evidence="2">Cilium axoneme</location>
    </subcellularLocation>
</comment>
<dbReference type="EMBL" id="CAJZBQ010000054">
    <property type="protein sequence ID" value="CAG9332166.1"/>
    <property type="molecule type" value="Genomic_DNA"/>
</dbReference>
<dbReference type="Gene3D" id="1.10.287.2620">
    <property type="match status" value="1"/>
</dbReference>
<dbReference type="GO" id="GO:0005524">
    <property type="term" value="F:ATP binding"/>
    <property type="evidence" value="ECO:0007669"/>
    <property type="project" value="UniProtKB-KW"/>
</dbReference>
<dbReference type="PANTHER" id="PTHR22878:SF68">
    <property type="entry name" value="DYNEIN HEAVY CHAIN 6, AXONEMAL-LIKE"/>
    <property type="match status" value="1"/>
</dbReference>
<dbReference type="Pfam" id="PF12781">
    <property type="entry name" value="AAA_9"/>
    <property type="match status" value="1"/>
</dbReference>
<dbReference type="Gene3D" id="1.20.140.100">
    <property type="entry name" value="Dynein heavy chain, N-terminal domain 2"/>
    <property type="match status" value="1"/>
</dbReference>
<dbReference type="Gene3D" id="1.10.8.710">
    <property type="match status" value="1"/>
</dbReference>
<dbReference type="GO" id="GO:0008569">
    <property type="term" value="F:minus-end-directed microtubule motor activity"/>
    <property type="evidence" value="ECO:0007669"/>
    <property type="project" value="InterPro"/>
</dbReference>
<keyword evidence="11 16" id="KW-0175">Coiled coil</keyword>
<evidence type="ECO:0000256" key="2">
    <source>
        <dbReference type="ARBA" id="ARBA00004430"/>
    </source>
</evidence>
<dbReference type="GO" id="GO:0005858">
    <property type="term" value="C:axonemal dynein complex"/>
    <property type="evidence" value="ECO:0007669"/>
    <property type="project" value="UniProtKB-ARBA"/>
</dbReference>
<feature type="coiled-coil region" evidence="16">
    <location>
        <begin position="2571"/>
        <end position="2598"/>
    </location>
</feature>
<evidence type="ECO:0000256" key="11">
    <source>
        <dbReference type="ARBA" id="ARBA00023054"/>
    </source>
</evidence>
<keyword evidence="20" id="KW-1185">Reference proteome</keyword>
<reference evidence="19" key="1">
    <citation type="submission" date="2021-09" db="EMBL/GenBank/DDBJ databases">
        <authorList>
            <consortium name="AG Swart"/>
            <person name="Singh M."/>
            <person name="Singh A."/>
            <person name="Seah K."/>
            <person name="Emmerich C."/>
        </authorList>
    </citation>
    <scope>NUCLEOTIDE SEQUENCE</scope>
    <source>
        <strain evidence="19">ATCC30299</strain>
    </source>
</reference>
<dbReference type="FunFam" id="1.10.287.2620:FF:000002">
    <property type="entry name" value="Dynein heavy chain 2, axonemal"/>
    <property type="match status" value="1"/>
</dbReference>
<dbReference type="InterPro" id="IPR004273">
    <property type="entry name" value="Dynein_heavy_D6_P-loop"/>
</dbReference>
<dbReference type="InterPro" id="IPR042222">
    <property type="entry name" value="Dynein_2_N"/>
</dbReference>
<dbReference type="FunFam" id="1.20.58.1120:FF:000007">
    <property type="entry name" value="Dynein heavy chain 4"/>
    <property type="match status" value="1"/>
</dbReference>
<evidence type="ECO:0000256" key="13">
    <source>
        <dbReference type="ARBA" id="ARBA00023175"/>
    </source>
</evidence>
<dbReference type="InterPro" id="IPR035706">
    <property type="entry name" value="AAA_9"/>
</dbReference>
<dbReference type="FunFam" id="1.10.8.710:FF:000004">
    <property type="entry name" value="Dynein axonemal heavy chain 6"/>
    <property type="match status" value="1"/>
</dbReference>
<feature type="coiled-coil region" evidence="16">
    <location>
        <begin position="2809"/>
        <end position="2846"/>
    </location>
</feature>
<dbReference type="Pfam" id="PF17857">
    <property type="entry name" value="AAA_lid_1"/>
    <property type="match status" value="1"/>
</dbReference>
<dbReference type="Gene3D" id="1.20.1270.280">
    <property type="match status" value="1"/>
</dbReference>
<dbReference type="InterPro" id="IPR013602">
    <property type="entry name" value="Dynein_heavy_linker"/>
</dbReference>
<dbReference type="FunFam" id="3.20.180.20:FF:000003">
    <property type="entry name" value="Dynein heavy chain 12, axonemal"/>
    <property type="match status" value="1"/>
</dbReference>
<keyword evidence="9" id="KW-0282">Flagellum</keyword>
<dbReference type="FunFam" id="3.40.50.300:FF:000049">
    <property type="entry name" value="Dynein, axonemal, heavy chain 5"/>
    <property type="match status" value="1"/>
</dbReference>
<keyword evidence="8" id="KW-0067">ATP-binding</keyword>
<dbReference type="GO" id="GO:0051959">
    <property type="term" value="F:dynein light intermediate chain binding"/>
    <property type="evidence" value="ECO:0007669"/>
    <property type="project" value="InterPro"/>
</dbReference>
<dbReference type="InterPro" id="IPR003593">
    <property type="entry name" value="AAA+_ATPase"/>
</dbReference>
<dbReference type="Pfam" id="PF08393">
    <property type="entry name" value="DHC_N2"/>
    <property type="match status" value="1"/>
</dbReference>
<sequence>MDPRKQLAQRLYFTPGSKQSPLNKSFQRRSESTDRKRVSSIPLTPKMVTSFRTSKPIKLDPISPHIRNKVTGHLNLDTTFRLEEKLTPLQVSTELPKFSSKVLPKLKEKRSVYVHGDSEFPKSQGPTSPGKTTSPFEILHMIKYDPDLADDFWYLNRKEDPYDFEFVTYQKRDPNQYLTISSRGVTYFMNGTTEFLTLEEWDREYKLYQHLKKINFFKQYKKWKNFSLWKNLRRRSMIKDRAEFLKTQLFILDDILREPLLQLRTQTYRIMKADIIDLSTEDVRAIKQFNTDQNSKREKVAELLEEIEGNIKTVISRATTDSMEQFQKENRTTIQNQDVDQEENPESFLIGDNTNKQMPYTQEAIIRTHYMRLTKYIRLCDYQIIDSKVSLCYQSTQKILNTFLQHEEARLVKARGSRKVPMPLLSIFGNFEGMDMVFDPTAEEIKQSMEDALMKGITVVCNNELLISASDFEKFTSMLEDFEDRQFEEELDLLQMVINDEQIRYLDSKIKESIQRAFDLVIEYSQIFEPQLKTYNDNENMDIQFFRASELEEFKKAIDKYKAQIQEFTHMKETETVGIYQLNSKNLKEKLKPSPKRCLNKLEILMPELSLERAAKLLSELNEANRKLVNVPKVVEEYIDYSNFLRRTNEKMGEFSQRFSDIKDLNQLMDMYQIRLEDNTKTKYSDCLQALSLLRQRVQTASERDEGDRIKFSKDLRDGIISIEKRVKEINEKLKDDRIANKESQPSMMVIFLKEIGSIVEEVYGESKAYASYQDELEIERTNFDYVADMRRDFKLKNDMWTALYEWGTKIVTWNSTPFKLIDVEQIGKDVENYYRIAIRSRALEDQGNFVPDLLKLRVEDLKNTMPVVVDLRSPALQPRHWDQIKETLQKDIDISDTTFTLQSLMDMKVNDKKDEIADIALKAKKEQELERQLNEVVKTWESVEFQLKYNKEKDVFTLTQLEDIITMLDDTQVAISSIITNRYVAPLYDKVEPWQKKFALFSSTLDEWMNVQKQWLYLENIFHSPDIQKQLPVEQKKFVNIDVNFRKLMKNVSERTLALPIATQPNLFKELKDYNTKLEQIQKALEDYLDKKRKQFPRFFFLSNDELLEILAQAKVPSAVQPHLRKIFESIYQLDFGSEHRGEDIYAMISAEGERIPLSRNLKARGSVEEWLGVVEGDMKKSLRREIKEGYGSYDDQNRPEWVIGHFAQIVSCVGNIMWTYSTEEALTNKDGASEALADWYETNVSQLEELTVLVRTDLNNIQRRSVVALVTQDVHNRDIIENLKDNEVSSMNDFRWQQQLRYYFASEQEDCTIKQVNSVLYYGYEYMGATTRLVITPLTDRCWMTITGALHIKLGASPAGPAGTGKTESVKDLAKAVGQYCIVFNCSEQITFMMMEKLFLGLCNTGSWSCLDEFNRIDIEVLSVIGQQLRTISTARWEKKTEFYLDDKHSYLVDTMGVFITMNPGYAGRTELPDNLKVLFRPMSMMVPDYTLIAEIMLFAEGFSEAKRLSGKMTKLYKLSSEQLSQQDHYDFGMRAVKSVLNMAGALKRKDPDLSEEVVLIRAMRDSNVPKFLKEDLILFFAIVQDLFPGVEVPFVDYGELQESIIEIIKKDKLQPEPKFIEKVIQLYETFSVRFGVMIVGPATAGKSTCYRVLAKAMTHLRANKNSKNQNFQEVEYKVLNPKAINMGELYGEYNEVTQDWKDGLASSIMRNYSEREDNNRRWVVFDGPVDSLWIENMNTVLDDNMMLCLANGQRIKLKNEMRMLFEVQDLAVASPATVSRCGMVYMNLEAVGWKPYVMTWVDVNLPEWSEENRTFLKYLFEKYVEKGIAVIRKGLFEPIPTMDMSLVMSTCSLIKALTLEEDCPRLKDEPDQFKKYLEKLFMFCFMWGLGGALDNNSQLKFESSMSSEFSFDLPRGSLFDSFVSPDKIGGDYKQWEKIKPDFLYDPAISFFELVVPTKDTVRFAYILRTQIKVHKPVFITGSTGVGKTVIITDTLYYMKENENLFPVFLTFSAQTSSIQTQNTIMSKLDSKRKDMVGGPGGKRVALMIDDVNMPAVEKYGAQPPIELMRQYCDSGYIYDRAKHFPVFIADTTLICCAAPPEGGRNPLTQRFTRHFHMLCIPPTSEDSMNLIFKTILEGFFKPFKTDVQSLSGMIVQATINVYNIICKELLPTPAKSHYTFNLRDISKVFQGILMSDFRIFQNPDLMIRLWIHETSRVFHDRLINKQDKTWFQEQVVKQSAHIFRKDWTYEDLYGGSPILFGDFIRGDLEAEERFYEEIPDLKKLTDVTYRLLEDYNYSGNKRQMSLVFFQDALEHLCRICRILRQPRGNAMLVGVGGCGKQSLTRLAAYISNCQCFQIQVTKVYGLNEFREDIKVLFKQAGGPDEVPTVFLLSDTQIVKESFLEDVNNILNSGEVPNLFTKEELEEVEQDLRPIAAQRKVYDNMYNFFIQRVRENLHVVLCMSPVGEALRVRMRMFPSLVNCCTIDWVNPWPEDALLSVSRSKMKDLQFEDVTKDEAIRLREQLSKMSVFIHISVQDKAAEFLKALSRKVYITPKSYLDMINLYFKIIEEKSNEISKLKNKYKKGVETIQKTNQEVYKMQEELTKLKPVLEQKKVEADELSKIVEADTIAANKVKEEVEEEERAVSAQTAEVQALQQDAQADLDEALPVLESAVRALDQINPRDIAEIRTFSQPAALIKYTLEAVSILLQEKTDWDTIKRTLNNDFINRLKNFARDNIPKQVLVKLKKKITENPDFNPDKVGSVNLASRSLCLWALAMDKYAKVSEEVAPKRERLEQMNKILHTAVSKLKATQAKLQKELDKVANLEAKRQRVLDERDRLAYEAKKTAIRLDRASVLTGSLQEENERWQKQVEKLIEFMRNVAGDTFLSAACISYYGPFTGIYRNELVSSWLQKCEEFKIPVTPNYDLQEIMGDPMTIRDWNIKTLPADTVSINNGILVTRCERWPLMIDPQEQANRWIKKLEEKAGIKVIKQTERDFARSVETCVRNGAALLIEDVGEILDPTLDPILEKNLVEQGAGRFSLRMGDQEVDYDPAFKLYITTKLPNPHYLPEVTIKTTLINFTVTTQGLEEQLLGDVVKKEQPKIEKRKTELMIAMVKDQKSLKQAEDTILSSLSDSKGNILDDPEIIETLKSSKNLSNEISQRMLRAEDIKKEVEAAFQQYQSVAVRGSILYFVIADLALVDPMYQYSLSYFTKLFNKVIDTSQRSDIIEERISILISSITEFIFMNVCRGLFNAHKLIFSFLILVQILRREGKISDAEWGLLLKGVAIIPSSFVRTPNPDPSKFSDKTWDTIIFLQNISAPFNQPLLGQEIAKNKAEWIRWASKSEPQDEPLPEPYNSLPTFHKLLLVKAFREEKIIYMVIKFVDEFLGRKYVEVPPISMEEVYADTNCRNPVIFILSQGADPMSMMKRLAEMMGFAEKLEIISLGKGQGDRAKRLIDSGFKAGKWIVLQNCHLAKSWMHDLETICENFEDPKVHMNEDFRLFLTSMPCDYFPVPVLQNGVKLTNEPPKGIRANLIRSLNAMSDEQLESCTKLHEWKKLLVSISFFHAILQERRKFGPLGWNIRYEFNESDLETSILMLKNFLNTTESNIPWDAIRFMTGEINYGGRVTDDWDRRCLMGILGIFITPQVLGDDYKFSVSGIYHVPADGDLAAYKAYADTLPLTDQPEIFGMHENANITFQNQESNLILTTALSIQPRDAGKGSSGKSSDEIVDELAGVIFDQLPTDMLRSEAAPEIFARDKFGLMESLGTFLGQEMVRFNRLLKVMRKSLEDLKKAIKGVVVMSGELDSMYRNMLNNQVPENWVRVAYPSLRPLASWVNDLKERVAFLRKWLSQGKPEAFWLSAFFFPQGFLTAVLQSFSRKYQIPIDILNFSFDFQPFFDIDQITDLADDGCYIYGLYMEGSRWDVDTMQLEDSYIGEMYSKAPVIFFTPAESYTPDPEEYSMPVYKTSVRAGVLSTTGHSTNFIIAIECPTMKKPNYWVLKGAAFLCQLND</sequence>
<dbReference type="InterPro" id="IPR035699">
    <property type="entry name" value="AAA_6"/>
</dbReference>
<dbReference type="FunFam" id="1.20.920.30:FF:000005">
    <property type="entry name" value="Dynein, axonemal, heavy chain 2"/>
    <property type="match status" value="1"/>
</dbReference>
<proteinExistence type="inferred from homology"/>
<feature type="compositionally biased region" description="Polar residues" evidence="17">
    <location>
        <begin position="16"/>
        <end position="25"/>
    </location>
</feature>
<dbReference type="InterPro" id="IPR026983">
    <property type="entry name" value="DHC"/>
</dbReference>
<evidence type="ECO:0000313" key="20">
    <source>
        <dbReference type="Proteomes" id="UP001162131"/>
    </source>
</evidence>
<dbReference type="FunFam" id="1.20.1270.280:FF:000001">
    <property type="entry name" value="dynein heavy chain 7, axonemal"/>
    <property type="match status" value="1"/>
</dbReference>
<dbReference type="Gene3D" id="1.20.58.1120">
    <property type="match status" value="1"/>
</dbReference>
<dbReference type="Pfam" id="PF03028">
    <property type="entry name" value="Dynein_heavy"/>
    <property type="match status" value="1"/>
</dbReference>
<dbReference type="FunFam" id="3.40.50.300:FF:002429">
    <property type="entry name" value="Dynein heavy chain, putative"/>
    <property type="match status" value="1"/>
</dbReference>
<keyword evidence="6" id="KW-0677">Repeat</keyword>
<dbReference type="SMART" id="SM00382">
    <property type="entry name" value="AAA"/>
    <property type="match status" value="3"/>
</dbReference>
<dbReference type="Pfam" id="PF18199">
    <property type="entry name" value="Dynein_C"/>
    <property type="match status" value="1"/>
</dbReference>
<dbReference type="GO" id="GO:0070286">
    <property type="term" value="P:axonemal dynein complex assembly"/>
    <property type="evidence" value="ECO:0007669"/>
    <property type="project" value="UniProtKB-ARBA"/>
</dbReference>
<dbReference type="GO" id="GO:0060294">
    <property type="term" value="P:cilium movement involved in cell motility"/>
    <property type="evidence" value="ECO:0007669"/>
    <property type="project" value="UniProtKB-ARBA"/>
</dbReference>
<comment type="similarity">
    <text evidence="3">Belongs to the dynein heavy chain family.</text>
</comment>
<dbReference type="Pfam" id="PF12774">
    <property type="entry name" value="AAA_6"/>
    <property type="match status" value="1"/>
</dbReference>
<keyword evidence="13" id="KW-0505">Motor protein</keyword>
<dbReference type="FunFam" id="3.40.50.300:FF:002141">
    <property type="entry name" value="Dynein heavy chain"/>
    <property type="match status" value="1"/>
</dbReference>
<evidence type="ECO:0000256" key="12">
    <source>
        <dbReference type="ARBA" id="ARBA00023069"/>
    </source>
</evidence>
<feature type="domain" description="AAA+ ATPase" evidence="18">
    <location>
        <begin position="1356"/>
        <end position="1493"/>
    </location>
</feature>
<evidence type="ECO:0000259" key="18">
    <source>
        <dbReference type="SMART" id="SM00382"/>
    </source>
</evidence>
<evidence type="ECO:0000256" key="17">
    <source>
        <dbReference type="SAM" id="MobiDB-lite"/>
    </source>
</evidence>
<dbReference type="Gene3D" id="3.10.490.20">
    <property type="match status" value="1"/>
</dbReference>
<feature type="compositionally biased region" description="Basic and acidic residues" evidence="17">
    <location>
        <begin position="28"/>
        <end position="37"/>
    </location>
</feature>
<dbReference type="InterPro" id="IPR041228">
    <property type="entry name" value="Dynein_C"/>
</dbReference>
<dbReference type="InterPro" id="IPR042228">
    <property type="entry name" value="Dynein_linker_3"/>
</dbReference>
<evidence type="ECO:0000256" key="15">
    <source>
        <dbReference type="ARBA" id="ARBA00023273"/>
    </source>
</evidence>
<dbReference type="FunFam" id="3.40.50.300:FF:000362">
    <property type="entry name" value="Dynein, axonemal, heavy chain 6"/>
    <property type="match status" value="1"/>
</dbReference>
<evidence type="ECO:0000256" key="9">
    <source>
        <dbReference type="ARBA" id="ARBA00022846"/>
    </source>
</evidence>
<name>A0AAU9K4Q8_9CILI</name>
<dbReference type="GO" id="GO:0031514">
    <property type="term" value="C:motile cilium"/>
    <property type="evidence" value="ECO:0007669"/>
    <property type="project" value="UniProtKB-SubCell"/>
</dbReference>
<feature type="domain" description="AAA+ ATPase" evidence="18">
    <location>
        <begin position="2329"/>
        <end position="2559"/>
    </location>
</feature>
<keyword evidence="10" id="KW-0243">Dynein</keyword>
<protein>
    <recommendedName>
        <fullName evidence="18">AAA+ ATPase domain-containing protein</fullName>
    </recommendedName>
</protein>
<keyword evidence="5" id="KW-0493">Microtubule</keyword>
<dbReference type="Pfam" id="PF12775">
    <property type="entry name" value="AAA_7"/>
    <property type="match status" value="1"/>
</dbReference>
<feature type="domain" description="AAA+ ATPase" evidence="18">
    <location>
        <begin position="1976"/>
        <end position="2125"/>
    </location>
</feature>
<dbReference type="Gene3D" id="1.10.8.1220">
    <property type="match status" value="1"/>
</dbReference>
<dbReference type="FunFam" id="3.40.50.300:FF:000063">
    <property type="entry name" value="dynein heavy chain 6, axonemal"/>
    <property type="match status" value="1"/>
</dbReference>
<dbReference type="InterPro" id="IPR041658">
    <property type="entry name" value="AAA_lid_11"/>
</dbReference>
<dbReference type="Pfam" id="PF17852">
    <property type="entry name" value="Dynein_AAA_lid"/>
    <property type="match status" value="1"/>
</dbReference>
<dbReference type="InterPro" id="IPR041466">
    <property type="entry name" value="Dynein_AAA5_ext"/>
</dbReference>
<dbReference type="InterPro" id="IPR024317">
    <property type="entry name" value="Dynein_heavy_chain_D4_dom"/>
</dbReference>
<feature type="region of interest" description="Disordered" evidence="17">
    <location>
        <begin position="1"/>
        <end position="41"/>
    </location>
</feature>
<dbReference type="FunFam" id="1.20.140.100:FF:000004">
    <property type="entry name" value="Dynein axonemal heavy chain 6"/>
    <property type="match status" value="1"/>
</dbReference>
<keyword evidence="7" id="KW-0547">Nucleotide-binding</keyword>
<dbReference type="Gene3D" id="3.40.50.300">
    <property type="entry name" value="P-loop containing nucleotide triphosphate hydrolases"/>
    <property type="match status" value="5"/>
</dbReference>
<dbReference type="PANTHER" id="PTHR22878">
    <property type="entry name" value="DYNEIN HEAVY CHAIN 6, AXONEMAL-LIKE-RELATED"/>
    <property type="match status" value="1"/>
</dbReference>
<dbReference type="Pfam" id="PF18198">
    <property type="entry name" value="AAA_lid_11"/>
    <property type="match status" value="1"/>
</dbReference>
<keyword evidence="4" id="KW-0963">Cytoplasm</keyword>
<gene>
    <name evidence="19" type="ORF">BSTOLATCC_MIC55618</name>
</gene>
<evidence type="ECO:0000256" key="8">
    <source>
        <dbReference type="ARBA" id="ARBA00022840"/>
    </source>
</evidence>
<dbReference type="Proteomes" id="UP001162131">
    <property type="component" value="Unassembled WGS sequence"/>
</dbReference>
<dbReference type="GO" id="GO:0005874">
    <property type="term" value="C:microtubule"/>
    <property type="evidence" value="ECO:0007669"/>
    <property type="project" value="UniProtKB-KW"/>
</dbReference>
<dbReference type="InterPro" id="IPR027417">
    <property type="entry name" value="P-loop_NTPase"/>
</dbReference>
<evidence type="ECO:0000256" key="16">
    <source>
        <dbReference type="SAM" id="Coils"/>
    </source>
</evidence>
<keyword evidence="15" id="KW-0966">Cell projection</keyword>
<dbReference type="InterPro" id="IPR041589">
    <property type="entry name" value="DNAH3_AAA_lid_1"/>
</dbReference>
<dbReference type="Pfam" id="PF12777">
    <property type="entry name" value="MT"/>
    <property type="match status" value="1"/>
</dbReference>
<dbReference type="Gene3D" id="1.20.920.20">
    <property type="match status" value="1"/>
</dbReference>
<evidence type="ECO:0000313" key="19">
    <source>
        <dbReference type="EMBL" id="CAG9332166.1"/>
    </source>
</evidence>
<organism evidence="19 20">
    <name type="scientific">Blepharisma stoltei</name>
    <dbReference type="NCBI Taxonomy" id="1481888"/>
    <lineage>
        <taxon>Eukaryota</taxon>
        <taxon>Sar</taxon>
        <taxon>Alveolata</taxon>
        <taxon>Ciliophora</taxon>
        <taxon>Postciliodesmatophora</taxon>
        <taxon>Heterotrichea</taxon>
        <taxon>Heterotrichida</taxon>
        <taxon>Blepharismidae</taxon>
        <taxon>Blepharisma</taxon>
    </lineage>
</organism>
<evidence type="ECO:0000256" key="14">
    <source>
        <dbReference type="ARBA" id="ARBA00023212"/>
    </source>
</evidence>
<dbReference type="GO" id="GO:0045505">
    <property type="term" value="F:dynein intermediate chain binding"/>
    <property type="evidence" value="ECO:0007669"/>
    <property type="project" value="InterPro"/>
</dbReference>
<accession>A0AAU9K4Q8</accession>
<keyword evidence="12" id="KW-0969">Cilium</keyword>
<dbReference type="InterPro" id="IPR042219">
    <property type="entry name" value="AAA_lid_11_sf"/>
</dbReference>
<dbReference type="InterPro" id="IPR043157">
    <property type="entry name" value="Dynein_AAA1S"/>
</dbReference>
<dbReference type="FunFam" id="3.10.490.20:FF:000005">
    <property type="entry name" value="Dynein axonemal heavy chain 6"/>
    <property type="match status" value="1"/>
</dbReference>
<dbReference type="FunFam" id="1.20.920.20:FF:000001">
    <property type="entry name" value="dynein heavy chain 2, axonemal"/>
    <property type="match status" value="1"/>
</dbReference>
<dbReference type="Gene3D" id="1.20.920.30">
    <property type="match status" value="1"/>
</dbReference>
<dbReference type="Gene3D" id="1.10.8.720">
    <property type="entry name" value="Region D6 of dynein motor"/>
    <property type="match status" value="1"/>
</dbReference>
<evidence type="ECO:0000256" key="3">
    <source>
        <dbReference type="ARBA" id="ARBA00008887"/>
    </source>
</evidence>